<accession>A0ABV3T4Z1</accession>
<dbReference type="Proteomes" id="UP001556631">
    <property type="component" value="Unassembled WGS sequence"/>
</dbReference>
<dbReference type="RefSeq" id="WP_367994922.1">
    <property type="nucleotide sequence ID" value="NZ_JBFPJR010000029.1"/>
</dbReference>
<evidence type="ECO:0000313" key="3">
    <source>
        <dbReference type="Proteomes" id="UP001556631"/>
    </source>
</evidence>
<protein>
    <submittedName>
        <fullName evidence="2">DUF4307 domain-containing protein</fullName>
    </submittedName>
</protein>
<keyword evidence="3" id="KW-1185">Reference proteome</keyword>
<organism evidence="2 3">
    <name type="scientific">Nocardioides eburneus</name>
    <dbReference type="NCBI Taxonomy" id="3231482"/>
    <lineage>
        <taxon>Bacteria</taxon>
        <taxon>Bacillati</taxon>
        <taxon>Actinomycetota</taxon>
        <taxon>Actinomycetes</taxon>
        <taxon>Propionibacteriales</taxon>
        <taxon>Nocardioidaceae</taxon>
        <taxon>Nocardioides</taxon>
    </lineage>
</organism>
<evidence type="ECO:0000313" key="2">
    <source>
        <dbReference type="EMBL" id="MEX0428954.1"/>
    </source>
</evidence>
<sequence length="137" mass="14902">MSSQDPGAAERLAQRYGTGPRRGSRVLLVGILVVVVVVVAWFGWALWVNLHPKVTSGMETWEATSQNEVRVTAVVRIHDTGVTPTCTVEASDENGAVLGRHEFAAKSGRQTITFKTERRAARVTWDGCTAPGQKDAR</sequence>
<keyword evidence="1" id="KW-1133">Transmembrane helix</keyword>
<name>A0ABV3T4Z1_9ACTN</name>
<dbReference type="InterPro" id="IPR025443">
    <property type="entry name" value="DUF4307"/>
</dbReference>
<evidence type="ECO:0000256" key="1">
    <source>
        <dbReference type="SAM" id="Phobius"/>
    </source>
</evidence>
<dbReference type="Pfam" id="PF14155">
    <property type="entry name" value="DUF4307"/>
    <property type="match status" value="1"/>
</dbReference>
<proteinExistence type="predicted"/>
<gene>
    <name evidence="2" type="ORF">AB3X52_15105</name>
</gene>
<comment type="caution">
    <text evidence="2">The sequence shown here is derived from an EMBL/GenBank/DDBJ whole genome shotgun (WGS) entry which is preliminary data.</text>
</comment>
<keyword evidence="1" id="KW-0472">Membrane</keyword>
<feature type="transmembrane region" description="Helical" evidence="1">
    <location>
        <begin position="26"/>
        <end position="47"/>
    </location>
</feature>
<keyword evidence="1" id="KW-0812">Transmembrane</keyword>
<dbReference type="EMBL" id="JBFPJR010000029">
    <property type="protein sequence ID" value="MEX0428954.1"/>
    <property type="molecule type" value="Genomic_DNA"/>
</dbReference>
<reference evidence="2 3" key="1">
    <citation type="submission" date="2024-07" db="EMBL/GenBank/DDBJ databases">
        <authorList>
            <person name="Lee S."/>
            <person name="Kang M."/>
        </authorList>
    </citation>
    <scope>NUCLEOTIDE SEQUENCE [LARGE SCALE GENOMIC DNA]</scope>
    <source>
        <strain evidence="2 3">DS6</strain>
    </source>
</reference>